<evidence type="ECO:0000256" key="3">
    <source>
        <dbReference type="ARBA" id="ARBA00015281"/>
    </source>
</evidence>
<evidence type="ECO:0000256" key="6">
    <source>
        <dbReference type="SAM" id="SignalP"/>
    </source>
</evidence>
<dbReference type="AlphaFoldDB" id="A0A4T3F2Q1"/>
<proteinExistence type="inferred from homology"/>
<name>A0A4T3F2Q1_9SPHN</name>
<dbReference type="InterPro" id="IPR008816">
    <property type="entry name" value="Gly_zipper_2TM_dom"/>
</dbReference>
<sequence>MRKTLTLTAAAAAAMLAIPAAPAAADPPGWAPAHGYYDHDRGYDRYDRHDRYEARYDRRDHRRDHRREHRRDRVYDDYGRYEEPRRVRRGDRVWRGDDGRYYCERDNGTTGLIIGAAGGALLGRTIDTRGDRTVGTLLGAALGGLLGREIDRGEARCR</sequence>
<evidence type="ECO:0000313" key="9">
    <source>
        <dbReference type="Proteomes" id="UP000309389"/>
    </source>
</evidence>
<dbReference type="EMBL" id="SSHH01000002">
    <property type="protein sequence ID" value="TIX50370.1"/>
    <property type="molecule type" value="Genomic_DNA"/>
</dbReference>
<gene>
    <name evidence="8" type="ORF">E5222_08820</name>
</gene>
<feature type="domain" description="Glycine zipper 2TM" evidence="7">
    <location>
        <begin position="111"/>
        <end position="150"/>
    </location>
</feature>
<protein>
    <recommendedName>
        <fullName evidence="3">17 kDa surface antigen</fullName>
    </recommendedName>
</protein>
<feature type="signal peptide" evidence="6">
    <location>
        <begin position="1"/>
        <end position="25"/>
    </location>
</feature>
<feature type="region of interest" description="Disordered" evidence="5">
    <location>
        <begin position="56"/>
        <end position="78"/>
    </location>
</feature>
<organism evidence="8 9">
    <name type="scientific">Alteraurantiacibacter aquimixticola</name>
    <dbReference type="NCBI Taxonomy" id="2489173"/>
    <lineage>
        <taxon>Bacteria</taxon>
        <taxon>Pseudomonadati</taxon>
        <taxon>Pseudomonadota</taxon>
        <taxon>Alphaproteobacteria</taxon>
        <taxon>Sphingomonadales</taxon>
        <taxon>Erythrobacteraceae</taxon>
        <taxon>Alteraurantiacibacter</taxon>
    </lineage>
</organism>
<dbReference type="Proteomes" id="UP000309389">
    <property type="component" value="Unassembled WGS sequence"/>
</dbReference>
<feature type="chain" id="PRO_5020498487" description="17 kDa surface antigen" evidence="6">
    <location>
        <begin position="26"/>
        <end position="158"/>
    </location>
</feature>
<evidence type="ECO:0000313" key="8">
    <source>
        <dbReference type="EMBL" id="TIX50370.1"/>
    </source>
</evidence>
<comment type="similarity">
    <text evidence="2">Belongs to the rickettsiale 17 kDa surface antigen family.</text>
</comment>
<reference evidence="8 9" key="1">
    <citation type="submission" date="2019-04" db="EMBL/GenBank/DDBJ databases">
        <title>Altererythrobacter aquimixticola sp. nov., isolated from sediment of junction between the ocean and a freshwater spring.</title>
        <authorList>
            <person name="Yoon J.-H."/>
        </authorList>
    </citation>
    <scope>NUCLEOTIDE SEQUENCE [LARGE SCALE GENOMIC DNA]</scope>
    <source>
        <strain evidence="8 9">SSKS-13</strain>
    </source>
</reference>
<dbReference type="RefSeq" id="WP_136693389.1">
    <property type="nucleotide sequence ID" value="NZ_SSHH01000002.1"/>
</dbReference>
<evidence type="ECO:0000259" key="7">
    <source>
        <dbReference type="Pfam" id="PF05433"/>
    </source>
</evidence>
<accession>A0A4T3F2Q1</accession>
<evidence type="ECO:0000256" key="2">
    <source>
        <dbReference type="ARBA" id="ARBA00008681"/>
    </source>
</evidence>
<dbReference type="GO" id="GO:0009279">
    <property type="term" value="C:cell outer membrane"/>
    <property type="evidence" value="ECO:0007669"/>
    <property type="project" value="UniProtKB-SubCell"/>
</dbReference>
<feature type="compositionally biased region" description="Basic residues" evidence="5">
    <location>
        <begin position="60"/>
        <end position="70"/>
    </location>
</feature>
<keyword evidence="9" id="KW-1185">Reference proteome</keyword>
<comment type="caution">
    <text evidence="8">The sequence shown here is derived from an EMBL/GenBank/DDBJ whole genome shotgun (WGS) entry which is preliminary data.</text>
</comment>
<evidence type="ECO:0000256" key="1">
    <source>
        <dbReference type="ARBA" id="ARBA00004459"/>
    </source>
</evidence>
<evidence type="ECO:0000256" key="5">
    <source>
        <dbReference type="SAM" id="MobiDB-lite"/>
    </source>
</evidence>
<dbReference type="Pfam" id="PF05433">
    <property type="entry name" value="Rick_17kDa_Anti"/>
    <property type="match status" value="1"/>
</dbReference>
<evidence type="ECO:0000256" key="4">
    <source>
        <dbReference type="ARBA" id="ARBA00023288"/>
    </source>
</evidence>
<keyword evidence="4" id="KW-0449">Lipoprotein</keyword>
<comment type="subcellular location">
    <subcellularLocation>
        <location evidence="1">Cell outer membrane</location>
        <topology evidence="1">Lipid-anchor</topology>
    </subcellularLocation>
</comment>
<keyword evidence="6" id="KW-0732">Signal</keyword>